<dbReference type="RefSeq" id="WP_165864528.1">
    <property type="nucleotide sequence ID" value="NZ_AP025739.1"/>
</dbReference>
<dbReference type="InterPro" id="IPR035642">
    <property type="entry name" value="MraZ_N"/>
</dbReference>
<keyword evidence="1" id="KW-0963">Cytoplasm</keyword>
<dbReference type="AlphaFoldDB" id="A0A402D338"/>
<dbReference type="InterPro" id="IPR037914">
    <property type="entry name" value="SpoVT-AbrB_sf"/>
</dbReference>
<dbReference type="Proteomes" id="UP000287394">
    <property type="component" value="Chromosome"/>
</dbReference>
<dbReference type="NCBIfam" id="TIGR00242">
    <property type="entry name" value="division/cell wall cluster transcriptional repressor MraZ"/>
    <property type="match status" value="1"/>
</dbReference>
<name>A0A402D338_9BACT</name>
<dbReference type="InterPro" id="IPR035644">
    <property type="entry name" value="MraZ_C"/>
</dbReference>
<dbReference type="PANTHER" id="PTHR34701:SF1">
    <property type="entry name" value="TRANSCRIPTIONAL REGULATOR MRAZ"/>
    <property type="match status" value="1"/>
</dbReference>
<keyword evidence="1" id="KW-0238">DNA-binding</keyword>
<dbReference type="GO" id="GO:2000143">
    <property type="term" value="P:negative regulation of DNA-templated transcription initiation"/>
    <property type="evidence" value="ECO:0007669"/>
    <property type="project" value="TreeGrafter"/>
</dbReference>
<dbReference type="EMBL" id="AP025739">
    <property type="protein sequence ID" value="BDI28493.1"/>
    <property type="molecule type" value="Genomic_DNA"/>
</dbReference>
<keyword evidence="3" id="KW-1185">Reference proteome</keyword>
<dbReference type="CDD" id="cd16321">
    <property type="entry name" value="MraZ_C"/>
    <property type="match status" value="1"/>
</dbReference>
<gene>
    <name evidence="1 2" type="primary">mraZ</name>
    <name evidence="2" type="ORF">CCAX7_005440</name>
</gene>
<dbReference type="FunCoup" id="A0A402D338">
    <property type="interactions" value="243"/>
</dbReference>
<dbReference type="InterPro" id="IPR038619">
    <property type="entry name" value="MraZ_sf"/>
</dbReference>
<protein>
    <recommendedName>
        <fullName evidence="1">Transcriptional regulator MraZ</fullName>
    </recommendedName>
</protein>
<dbReference type="Gene3D" id="3.40.1550.20">
    <property type="entry name" value="Transcriptional regulator MraZ domain"/>
    <property type="match status" value="1"/>
</dbReference>
<reference evidence="2 3" key="1">
    <citation type="journal article" date="2019" name="Int. J. Syst. Evol. Microbiol.">
        <title>Capsulimonas corticalis gen. nov., sp. nov., an aerobic capsulated bacterium, of a novel bacterial order, Capsulimonadales ord. nov., of the class Armatimonadia of the phylum Armatimonadetes.</title>
        <authorList>
            <person name="Li J."/>
            <person name="Kudo C."/>
            <person name="Tonouchi A."/>
        </authorList>
    </citation>
    <scope>NUCLEOTIDE SEQUENCE [LARGE SCALE GENOMIC DNA]</scope>
    <source>
        <strain evidence="2 3">AX-7</strain>
    </source>
</reference>
<dbReference type="InterPro" id="IPR020603">
    <property type="entry name" value="MraZ_dom"/>
</dbReference>
<evidence type="ECO:0000313" key="2">
    <source>
        <dbReference type="EMBL" id="BDI28493.1"/>
    </source>
</evidence>
<dbReference type="CDD" id="cd16320">
    <property type="entry name" value="MraZ_N"/>
    <property type="match status" value="1"/>
</dbReference>
<keyword evidence="1" id="KW-0804">Transcription</keyword>
<comment type="subunit">
    <text evidence="1">Forms oligomers.</text>
</comment>
<dbReference type="GO" id="GO:0009295">
    <property type="term" value="C:nucleoid"/>
    <property type="evidence" value="ECO:0007669"/>
    <property type="project" value="UniProtKB-SubCell"/>
</dbReference>
<comment type="similarity">
    <text evidence="1">Belongs to the MraZ family.</text>
</comment>
<dbReference type="SUPFAM" id="SSF89447">
    <property type="entry name" value="AbrB/MazE/MraZ-like"/>
    <property type="match status" value="1"/>
</dbReference>
<dbReference type="GO" id="GO:0005737">
    <property type="term" value="C:cytoplasm"/>
    <property type="evidence" value="ECO:0007669"/>
    <property type="project" value="UniProtKB-UniRule"/>
</dbReference>
<accession>A0A402D338</accession>
<keyword evidence="1" id="KW-0805">Transcription regulation</keyword>
<dbReference type="InterPro" id="IPR003444">
    <property type="entry name" value="MraZ"/>
</dbReference>
<dbReference type="PROSITE" id="PS51740">
    <property type="entry name" value="SPOVT_ABRB"/>
    <property type="match status" value="2"/>
</dbReference>
<dbReference type="GO" id="GO:0000976">
    <property type="term" value="F:transcription cis-regulatory region binding"/>
    <property type="evidence" value="ECO:0007669"/>
    <property type="project" value="TreeGrafter"/>
</dbReference>
<evidence type="ECO:0000256" key="1">
    <source>
        <dbReference type="HAMAP-Rule" id="MF_01008"/>
    </source>
</evidence>
<sequence length="143" mass="16175">MVFQGEFDHSVDDKGRVIIPTKFRSSLGERFYMTKGVGGCIFVYTEAAYKQLSDTLNKQRQLDEHTIRLQRFFTSTESSVDGQGRVAIPSKLRDWAKIGEQGDVVIVGASARIEIWASDAWERYNDELTDEMISFSAREVGIA</sequence>
<proteinExistence type="inferred from homology"/>
<evidence type="ECO:0000313" key="3">
    <source>
        <dbReference type="Proteomes" id="UP000287394"/>
    </source>
</evidence>
<dbReference type="InterPro" id="IPR007159">
    <property type="entry name" value="SpoVT-AbrB_dom"/>
</dbReference>
<dbReference type="PANTHER" id="PTHR34701">
    <property type="entry name" value="TRANSCRIPTIONAL REGULATOR MRAZ"/>
    <property type="match status" value="1"/>
</dbReference>
<dbReference type="GO" id="GO:0003700">
    <property type="term" value="F:DNA-binding transcription factor activity"/>
    <property type="evidence" value="ECO:0007669"/>
    <property type="project" value="UniProtKB-UniRule"/>
</dbReference>
<dbReference type="Pfam" id="PF02381">
    <property type="entry name" value="MraZ"/>
    <property type="match status" value="2"/>
</dbReference>
<dbReference type="KEGG" id="ccot:CCAX7_005440"/>
<dbReference type="HAMAP" id="MF_01008">
    <property type="entry name" value="MraZ"/>
    <property type="match status" value="1"/>
</dbReference>
<comment type="subcellular location">
    <subcellularLocation>
        <location evidence="1">Cytoplasm</location>
        <location evidence="1">Nucleoid</location>
    </subcellularLocation>
</comment>
<organism evidence="2 3">
    <name type="scientific">Capsulimonas corticalis</name>
    <dbReference type="NCBI Taxonomy" id="2219043"/>
    <lineage>
        <taxon>Bacteria</taxon>
        <taxon>Bacillati</taxon>
        <taxon>Armatimonadota</taxon>
        <taxon>Armatimonadia</taxon>
        <taxon>Capsulimonadales</taxon>
        <taxon>Capsulimonadaceae</taxon>
        <taxon>Capsulimonas</taxon>
    </lineage>
</organism>